<dbReference type="Pfam" id="PF07676">
    <property type="entry name" value="PD40"/>
    <property type="match status" value="2"/>
</dbReference>
<keyword evidence="2" id="KW-0472">Membrane</keyword>
<reference evidence="3 4" key="1">
    <citation type="journal article" date="2016" name="Nat. Commun.">
        <title>Thousands of microbial genomes shed light on interconnected biogeochemical processes in an aquifer system.</title>
        <authorList>
            <person name="Anantharaman K."/>
            <person name="Brown C.T."/>
            <person name="Hug L.A."/>
            <person name="Sharon I."/>
            <person name="Castelle C.J."/>
            <person name="Probst A.J."/>
            <person name="Thomas B.C."/>
            <person name="Singh A."/>
            <person name="Wilkins M.J."/>
            <person name="Karaoz U."/>
            <person name="Brodie E.L."/>
            <person name="Williams K.H."/>
            <person name="Hubbard S.S."/>
            <person name="Banfield J.F."/>
        </authorList>
    </citation>
    <scope>NUCLEOTIDE SEQUENCE [LARGE SCALE GENOMIC DNA]</scope>
</reference>
<feature type="transmembrane region" description="Helical" evidence="2">
    <location>
        <begin position="25"/>
        <end position="45"/>
    </location>
</feature>
<evidence type="ECO:0000256" key="2">
    <source>
        <dbReference type="SAM" id="Phobius"/>
    </source>
</evidence>
<dbReference type="SUPFAM" id="SSF69304">
    <property type="entry name" value="Tricorn protease N-terminal domain"/>
    <property type="match status" value="1"/>
</dbReference>
<dbReference type="InterPro" id="IPR011659">
    <property type="entry name" value="WD40"/>
</dbReference>
<protein>
    <recommendedName>
        <fullName evidence="5">Dipeptidylpeptidase IV N-terminal domain-containing protein</fullName>
    </recommendedName>
</protein>
<proteinExistence type="inferred from homology"/>
<keyword evidence="2" id="KW-1133">Transmembrane helix</keyword>
<comment type="similarity">
    <text evidence="1">Belongs to the TolB family.</text>
</comment>
<dbReference type="PANTHER" id="PTHR36842">
    <property type="entry name" value="PROTEIN TOLB HOMOLOG"/>
    <property type="match status" value="1"/>
</dbReference>
<accession>A0A1F7JQU8</accession>
<evidence type="ECO:0000256" key="1">
    <source>
        <dbReference type="ARBA" id="ARBA00009820"/>
    </source>
</evidence>
<sequence>MSQNHPTQGIQETKVTLPIRQMKKAIVTVLFILLVLLILRIKFLFVGINLSLPENTGSQPPACQVASVDKLAEGDTPDISKDDTLIAYSKKVNSIFELFVMYSDGTNQHCITCDNSIPKEMVGKNKGKATFYADSRYLLAGVENEYGKNTLANQPGVGDDYDFWLIDLQTNTFTRLTNNPKGFALQYPRFSPDGKKLIWSERYKKGGIGNYLVGKGEFGWWRIKIADFSLTATGPRLDNIEELEPAGKGFYEPHGVSPDGSKLIFSGAVTSGKTQIYSDIYVYDLNNRKLSKLTSARNIHHEQALYSPSGNKISYMSGPFVGLSDFGYKADLYLMDENGNNRTRLTYFNDPENASYPGQTSQIDKDTWFSDGTAIVFGLYIHKINKFYIYKLTFNDSCGKL</sequence>
<dbReference type="InterPro" id="IPR011042">
    <property type="entry name" value="6-blade_b-propeller_TolB-like"/>
</dbReference>
<dbReference type="AlphaFoldDB" id="A0A1F7JQU8"/>
<comment type="caution">
    <text evidence="3">The sequence shown here is derived from an EMBL/GenBank/DDBJ whole genome shotgun (WGS) entry which is preliminary data.</text>
</comment>
<organism evidence="3 4">
    <name type="scientific">Candidatus Roizmanbacteria bacterium RIFCSPLOWO2_02_FULL_41_9</name>
    <dbReference type="NCBI Taxonomy" id="1802077"/>
    <lineage>
        <taxon>Bacteria</taxon>
        <taxon>Candidatus Roizmaniibacteriota</taxon>
    </lineage>
</organism>
<dbReference type="EMBL" id="MGBB01000042">
    <property type="protein sequence ID" value="OGK57961.1"/>
    <property type="molecule type" value="Genomic_DNA"/>
</dbReference>
<keyword evidence="2" id="KW-0812">Transmembrane</keyword>
<dbReference type="Proteomes" id="UP000178039">
    <property type="component" value="Unassembled WGS sequence"/>
</dbReference>
<name>A0A1F7JQU8_9BACT</name>
<dbReference type="PANTHER" id="PTHR36842:SF1">
    <property type="entry name" value="PROTEIN TOLB"/>
    <property type="match status" value="1"/>
</dbReference>
<evidence type="ECO:0000313" key="3">
    <source>
        <dbReference type="EMBL" id="OGK57961.1"/>
    </source>
</evidence>
<evidence type="ECO:0008006" key="5">
    <source>
        <dbReference type="Google" id="ProtNLM"/>
    </source>
</evidence>
<evidence type="ECO:0000313" key="4">
    <source>
        <dbReference type="Proteomes" id="UP000178039"/>
    </source>
</evidence>
<dbReference type="Gene3D" id="2.120.10.30">
    <property type="entry name" value="TolB, C-terminal domain"/>
    <property type="match status" value="2"/>
</dbReference>
<gene>
    <name evidence="3" type="ORF">A3H86_03050</name>
</gene>